<keyword evidence="2" id="KW-1185">Reference proteome</keyword>
<protein>
    <recommendedName>
        <fullName evidence="3">Methyltransferase type 11 domain-containing protein</fullName>
    </recommendedName>
</protein>
<gene>
    <name evidence="1" type="ORF">SYNPS1DRAFT_30238</name>
</gene>
<reference evidence="2" key="1">
    <citation type="journal article" date="2018" name="Nat. Microbiol.">
        <title>Leveraging single-cell genomics to expand the fungal tree of life.</title>
        <authorList>
            <person name="Ahrendt S.R."/>
            <person name="Quandt C.A."/>
            <person name="Ciobanu D."/>
            <person name="Clum A."/>
            <person name="Salamov A."/>
            <person name="Andreopoulos B."/>
            <person name="Cheng J.F."/>
            <person name="Woyke T."/>
            <person name="Pelin A."/>
            <person name="Henrissat B."/>
            <person name="Reynolds N.K."/>
            <person name="Benny G.L."/>
            <person name="Smith M.E."/>
            <person name="James T.Y."/>
            <person name="Grigoriev I.V."/>
        </authorList>
    </citation>
    <scope>NUCLEOTIDE SEQUENCE [LARGE SCALE GENOMIC DNA]</scope>
    <source>
        <strain evidence="2">Benny S71-1</strain>
    </source>
</reference>
<evidence type="ECO:0000313" key="2">
    <source>
        <dbReference type="Proteomes" id="UP000278143"/>
    </source>
</evidence>
<dbReference type="EMBL" id="KZ990523">
    <property type="protein sequence ID" value="RKP23991.1"/>
    <property type="molecule type" value="Genomic_DNA"/>
</dbReference>
<sequence length="212" mass="23151">MDDGGDVALGLAFPDHSIDYIHHRNVYTIPMDDWPAYIIDCARVLRASGWLEIMETDYMLRRTGPEGARFNKLLRRTIAREGIKPRALTHIASWMASEAELDNVKTQAYEIALVPPSSGASASIPAVSASTPNLQEEMASSPLVPASGGPRWSSFYGHMMAYYPAVAAACEIELSEWAALLEAVAVEARTFGTFMLYMVVVGQKPGCPPTPM</sequence>
<dbReference type="InterPro" id="IPR029063">
    <property type="entry name" value="SAM-dependent_MTases_sf"/>
</dbReference>
<dbReference type="Proteomes" id="UP000278143">
    <property type="component" value="Unassembled WGS sequence"/>
</dbReference>
<dbReference type="Gene3D" id="3.40.50.150">
    <property type="entry name" value="Vaccinia Virus protein VP39"/>
    <property type="match status" value="1"/>
</dbReference>
<evidence type="ECO:0008006" key="3">
    <source>
        <dbReference type="Google" id="ProtNLM"/>
    </source>
</evidence>
<dbReference type="SUPFAM" id="SSF53335">
    <property type="entry name" value="S-adenosyl-L-methionine-dependent methyltransferases"/>
    <property type="match status" value="1"/>
</dbReference>
<proteinExistence type="predicted"/>
<evidence type="ECO:0000313" key="1">
    <source>
        <dbReference type="EMBL" id="RKP23991.1"/>
    </source>
</evidence>
<dbReference type="AlphaFoldDB" id="A0A4P9YXE0"/>
<accession>A0A4P9YXE0</accession>
<name>A0A4P9YXE0_9FUNG</name>
<organism evidence="1 2">
    <name type="scientific">Syncephalis pseudoplumigaleata</name>
    <dbReference type="NCBI Taxonomy" id="1712513"/>
    <lineage>
        <taxon>Eukaryota</taxon>
        <taxon>Fungi</taxon>
        <taxon>Fungi incertae sedis</taxon>
        <taxon>Zoopagomycota</taxon>
        <taxon>Zoopagomycotina</taxon>
        <taxon>Zoopagomycetes</taxon>
        <taxon>Zoopagales</taxon>
        <taxon>Piptocephalidaceae</taxon>
        <taxon>Syncephalis</taxon>
    </lineage>
</organism>